<dbReference type="STRING" id="68775.A0A5C3LS35"/>
<sequence>MAYPCIFFPKFHCELTMIKNFWGTMKHYLGEHCDYTFDALKNNMLPALRSVPITIIRKWINAYWVGLSAKDAQFKAKAFSSRKYTSHQRVPQTLAR</sequence>
<accession>A0A5C3LS35</accession>
<gene>
    <name evidence="1" type="ORF">BDQ12DRAFT_699985</name>
</gene>
<reference evidence="1 2" key="1">
    <citation type="journal article" date="2019" name="Nat. Ecol. Evol.">
        <title>Megaphylogeny resolves global patterns of mushroom evolution.</title>
        <authorList>
            <person name="Varga T."/>
            <person name="Krizsan K."/>
            <person name="Foldi C."/>
            <person name="Dima B."/>
            <person name="Sanchez-Garcia M."/>
            <person name="Sanchez-Ramirez S."/>
            <person name="Szollosi G.J."/>
            <person name="Szarkandi J.G."/>
            <person name="Papp V."/>
            <person name="Albert L."/>
            <person name="Andreopoulos W."/>
            <person name="Angelini C."/>
            <person name="Antonin V."/>
            <person name="Barry K.W."/>
            <person name="Bougher N.L."/>
            <person name="Buchanan P."/>
            <person name="Buyck B."/>
            <person name="Bense V."/>
            <person name="Catcheside P."/>
            <person name="Chovatia M."/>
            <person name="Cooper J."/>
            <person name="Damon W."/>
            <person name="Desjardin D."/>
            <person name="Finy P."/>
            <person name="Geml J."/>
            <person name="Haridas S."/>
            <person name="Hughes K."/>
            <person name="Justo A."/>
            <person name="Karasinski D."/>
            <person name="Kautmanova I."/>
            <person name="Kiss B."/>
            <person name="Kocsube S."/>
            <person name="Kotiranta H."/>
            <person name="LaButti K.M."/>
            <person name="Lechner B.E."/>
            <person name="Liimatainen K."/>
            <person name="Lipzen A."/>
            <person name="Lukacs Z."/>
            <person name="Mihaltcheva S."/>
            <person name="Morgado L.N."/>
            <person name="Niskanen T."/>
            <person name="Noordeloos M.E."/>
            <person name="Ohm R.A."/>
            <person name="Ortiz-Santana B."/>
            <person name="Ovrebo C."/>
            <person name="Racz N."/>
            <person name="Riley R."/>
            <person name="Savchenko A."/>
            <person name="Shiryaev A."/>
            <person name="Soop K."/>
            <person name="Spirin V."/>
            <person name="Szebenyi C."/>
            <person name="Tomsovsky M."/>
            <person name="Tulloss R.E."/>
            <person name="Uehling J."/>
            <person name="Grigoriev I.V."/>
            <person name="Vagvolgyi C."/>
            <person name="Papp T."/>
            <person name="Martin F.M."/>
            <person name="Miettinen O."/>
            <person name="Hibbett D.S."/>
            <person name="Nagy L.G."/>
        </authorList>
    </citation>
    <scope>NUCLEOTIDE SEQUENCE [LARGE SCALE GENOMIC DNA]</scope>
    <source>
        <strain evidence="1 2">CBS 166.37</strain>
    </source>
</reference>
<organism evidence="1 2">
    <name type="scientific">Crucibulum laeve</name>
    <dbReference type="NCBI Taxonomy" id="68775"/>
    <lineage>
        <taxon>Eukaryota</taxon>
        <taxon>Fungi</taxon>
        <taxon>Dikarya</taxon>
        <taxon>Basidiomycota</taxon>
        <taxon>Agaricomycotina</taxon>
        <taxon>Agaricomycetes</taxon>
        <taxon>Agaricomycetidae</taxon>
        <taxon>Agaricales</taxon>
        <taxon>Agaricineae</taxon>
        <taxon>Nidulariaceae</taxon>
        <taxon>Crucibulum</taxon>
    </lineage>
</organism>
<evidence type="ECO:0000313" key="2">
    <source>
        <dbReference type="Proteomes" id="UP000308652"/>
    </source>
</evidence>
<evidence type="ECO:0000313" key="1">
    <source>
        <dbReference type="EMBL" id="TFK35635.1"/>
    </source>
</evidence>
<dbReference type="InterPro" id="IPR036397">
    <property type="entry name" value="RNaseH_sf"/>
</dbReference>
<dbReference type="Gene3D" id="3.30.420.10">
    <property type="entry name" value="Ribonuclease H-like superfamily/Ribonuclease H"/>
    <property type="match status" value="1"/>
</dbReference>
<name>A0A5C3LS35_9AGAR</name>
<dbReference type="Proteomes" id="UP000308652">
    <property type="component" value="Unassembled WGS sequence"/>
</dbReference>
<proteinExistence type="predicted"/>
<protein>
    <submittedName>
        <fullName evidence="1">Uncharacterized protein</fullName>
    </submittedName>
</protein>
<dbReference type="GO" id="GO:0003676">
    <property type="term" value="F:nucleic acid binding"/>
    <property type="evidence" value="ECO:0007669"/>
    <property type="project" value="InterPro"/>
</dbReference>
<keyword evidence="2" id="KW-1185">Reference proteome</keyword>
<dbReference type="AlphaFoldDB" id="A0A5C3LS35"/>
<dbReference type="EMBL" id="ML213620">
    <property type="protein sequence ID" value="TFK35635.1"/>
    <property type="molecule type" value="Genomic_DNA"/>
</dbReference>
<dbReference type="OrthoDB" id="2449121at2759"/>